<evidence type="ECO:0000256" key="4">
    <source>
        <dbReference type="ARBA" id="ARBA00022989"/>
    </source>
</evidence>
<dbReference type="PANTHER" id="PTHR30093:SF44">
    <property type="entry name" value="TYPE II SECRETION SYSTEM CORE PROTEIN G"/>
    <property type="match status" value="1"/>
</dbReference>
<keyword evidence="3 6" id="KW-0812">Transmembrane</keyword>
<gene>
    <name evidence="7" type="ORF">MNB_SV-12-169</name>
</gene>
<dbReference type="NCBIfam" id="TIGR02532">
    <property type="entry name" value="IV_pilin_GFxxxE"/>
    <property type="match status" value="1"/>
</dbReference>
<comment type="subcellular location">
    <subcellularLocation>
        <location evidence="1">Membrane</location>
        <topology evidence="1">Single-pass membrane protein</topology>
    </subcellularLocation>
</comment>
<protein>
    <submittedName>
        <fullName evidence="7">Type II secretion envelope pseudopilin protein (PulG,guides folded protein to PulD in outer membrane)</fullName>
    </submittedName>
</protein>
<evidence type="ECO:0000256" key="5">
    <source>
        <dbReference type="ARBA" id="ARBA00023136"/>
    </source>
</evidence>
<evidence type="ECO:0000313" key="7">
    <source>
        <dbReference type="EMBL" id="SFV56820.1"/>
    </source>
</evidence>
<proteinExistence type="predicted"/>
<dbReference type="GO" id="GO:0016020">
    <property type="term" value="C:membrane"/>
    <property type="evidence" value="ECO:0007669"/>
    <property type="project" value="UniProtKB-SubCell"/>
</dbReference>
<accession>A0A1W1BTA4</accession>
<dbReference type="GO" id="GO:0015627">
    <property type="term" value="C:type II protein secretion system complex"/>
    <property type="evidence" value="ECO:0007669"/>
    <property type="project" value="InterPro"/>
</dbReference>
<dbReference type="GO" id="GO:0015628">
    <property type="term" value="P:protein secretion by the type II secretion system"/>
    <property type="evidence" value="ECO:0007669"/>
    <property type="project" value="InterPro"/>
</dbReference>
<dbReference type="InterPro" id="IPR045584">
    <property type="entry name" value="Pilin-like"/>
</dbReference>
<reference evidence="7" key="1">
    <citation type="submission" date="2016-10" db="EMBL/GenBank/DDBJ databases">
        <authorList>
            <person name="de Groot N.N."/>
        </authorList>
    </citation>
    <scope>NUCLEOTIDE SEQUENCE</scope>
</reference>
<evidence type="ECO:0000256" key="2">
    <source>
        <dbReference type="ARBA" id="ARBA00022481"/>
    </source>
</evidence>
<dbReference type="AlphaFoldDB" id="A0A1W1BTA4"/>
<keyword evidence="4 6" id="KW-1133">Transmembrane helix</keyword>
<sequence length="152" mass="16530">MKNRKSAFTMIELVFVIVIIGILAAVAVPRLSTTRDDAIIVKAKTTVASVRNALAMERQKRILRGKFTPITAVGGTNTGVFGNFDDNTSQPMVLEYAEPSSSNNGGWQFITVGGTDTYRFNCRALGGNVDFNVTNGRFICDDTTNGCQQLTR</sequence>
<organism evidence="7">
    <name type="scientific">hydrothermal vent metagenome</name>
    <dbReference type="NCBI Taxonomy" id="652676"/>
    <lineage>
        <taxon>unclassified sequences</taxon>
        <taxon>metagenomes</taxon>
        <taxon>ecological metagenomes</taxon>
    </lineage>
</organism>
<dbReference type="PRINTS" id="PR00813">
    <property type="entry name" value="BCTERIALGSPG"/>
</dbReference>
<dbReference type="InterPro" id="IPR012902">
    <property type="entry name" value="N_methyl_site"/>
</dbReference>
<dbReference type="SUPFAM" id="SSF54523">
    <property type="entry name" value="Pili subunits"/>
    <property type="match status" value="1"/>
</dbReference>
<keyword evidence="2" id="KW-0488">Methylation</keyword>
<keyword evidence="5 6" id="KW-0472">Membrane</keyword>
<evidence type="ECO:0000256" key="6">
    <source>
        <dbReference type="SAM" id="Phobius"/>
    </source>
</evidence>
<dbReference type="Pfam" id="PF07963">
    <property type="entry name" value="N_methyl"/>
    <property type="match status" value="1"/>
</dbReference>
<name>A0A1W1BTA4_9ZZZZ</name>
<feature type="transmembrane region" description="Helical" evidence="6">
    <location>
        <begin position="7"/>
        <end position="28"/>
    </location>
</feature>
<dbReference type="EMBL" id="FPHE01000072">
    <property type="protein sequence ID" value="SFV56820.1"/>
    <property type="molecule type" value="Genomic_DNA"/>
</dbReference>
<evidence type="ECO:0000256" key="1">
    <source>
        <dbReference type="ARBA" id="ARBA00004167"/>
    </source>
</evidence>
<dbReference type="InterPro" id="IPR000983">
    <property type="entry name" value="Bac_GSPG_pilin"/>
</dbReference>
<dbReference type="PANTHER" id="PTHR30093">
    <property type="entry name" value="GENERAL SECRETION PATHWAY PROTEIN G"/>
    <property type="match status" value="1"/>
</dbReference>
<dbReference type="Gene3D" id="3.30.700.10">
    <property type="entry name" value="Glycoprotein, Type 4 Pilin"/>
    <property type="match status" value="1"/>
</dbReference>
<evidence type="ECO:0000256" key="3">
    <source>
        <dbReference type="ARBA" id="ARBA00022692"/>
    </source>
</evidence>